<dbReference type="RefSeq" id="WP_357402255.1">
    <property type="nucleotide sequence ID" value="NZ_JBEYCD010000003.1"/>
</dbReference>
<evidence type="ECO:0008006" key="3">
    <source>
        <dbReference type="Google" id="ProtNLM"/>
    </source>
</evidence>
<evidence type="ECO:0000313" key="1">
    <source>
        <dbReference type="EMBL" id="MFI2474789.1"/>
    </source>
</evidence>
<reference evidence="1 2" key="1">
    <citation type="submission" date="2024-10" db="EMBL/GenBank/DDBJ databases">
        <title>The Natural Products Discovery Center: Release of the First 8490 Sequenced Strains for Exploring Actinobacteria Biosynthetic Diversity.</title>
        <authorList>
            <person name="Kalkreuter E."/>
            <person name="Kautsar S.A."/>
            <person name="Yang D."/>
            <person name="Bader C.D."/>
            <person name="Teijaro C.N."/>
            <person name="Fluegel L."/>
            <person name="Davis C.M."/>
            <person name="Simpson J.R."/>
            <person name="Lauterbach L."/>
            <person name="Steele A.D."/>
            <person name="Gui C."/>
            <person name="Meng S."/>
            <person name="Li G."/>
            <person name="Viehrig K."/>
            <person name="Ye F."/>
            <person name="Su P."/>
            <person name="Kiefer A.F."/>
            <person name="Nichols A."/>
            <person name="Cepeda A.J."/>
            <person name="Yan W."/>
            <person name="Fan B."/>
            <person name="Jiang Y."/>
            <person name="Adhikari A."/>
            <person name="Zheng C.-J."/>
            <person name="Schuster L."/>
            <person name="Cowan T.M."/>
            <person name="Smanski M.J."/>
            <person name="Chevrette M.G."/>
            <person name="De Carvalho L.P.S."/>
            <person name="Shen B."/>
        </authorList>
    </citation>
    <scope>NUCLEOTIDE SEQUENCE [LARGE SCALE GENOMIC DNA]</scope>
    <source>
        <strain evidence="1 2">NPDC019275</strain>
    </source>
</reference>
<organism evidence="1 2">
    <name type="scientific">Nocardia xishanensis</name>
    <dbReference type="NCBI Taxonomy" id="238964"/>
    <lineage>
        <taxon>Bacteria</taxon>
        <taxon>Bacillati</taxon>
        <taxon>Actinomycetota</taxon>
        <taxon>Actinomycetes</taxon>
        <taxon>Mycobacteriales</taxon>
        <taxon>Nocardiaceae</taxon>
        <taxon>Nocardia</taxon>
    </lineage>
</organism>
<comment type="caution">
    <text evidence="1">The sequence shown here is derived from an EMBL/GenBank/DDBJ whole genome shotgun (WGS) entry which is preliminary data.</text>
</comment>
<sequence>MTIQNDAPAREITLAVAGDIVAGTFAVTDRYGRPLWYGPLGRDTEGERVVPAMTAAMHGIRLAAQARTAAGVARARLRLLVPSRLVDARRLTEAAAAGALDLDLVVEPDNPAHAWCTTYGSLEWDPSTVAELVEYVVCPAGLDDADDTLPLRDALERLVLDRCALPTDDRHAIAAVVHLAVDAPPAPPRDADEFLRRLDAGWLGAAWEGHDLELSLLDALARGANPTLSWCELMFITALAPWSGAEPAVHGRGLFTHTPHPRAGMAGTLPRS</sequence>
<protein>
    <recommendedName>
        <fullName evidence="3">ADP-ribosylglycohydrolase</fullName>
    </recommendedName>
</protein>
<evidence type="ECO:0000313" key="2">
    <source>
        <dbReference type="Proteomes" id="UP001611415"/>
    </source>
</evidence>
<name>A0ABW7X196_9NOCA</name>
<keyword evidence="2" id="KW-1185">Reference proteome</keyword>
<gene>
    <name evidence="1" type="ORF">ACH49W_15545</name>
</gene>
<accession>A0ABW7X196</accession>
<proteinExistence type="predicted"/>
<dbReference type="Proteomes" id="UP001611415">
    <property type="component" value="Unassembled WGS sequence"/>
</dbReference>
<dbReference type="EMBL" id="JBIRYO010000008">
    <property type="protein sequence ID" value="MFI2474789.1"/>
    <property type="molecule type" value="Genomic_DNA"/>
</dbReference>